<keyword evidence="4" id="KW-0324">Glycolysis</keyword>
<evidence type="ECO:0000256" key="1">
    <source>
        <dbReference type="ARBA" id="ARBA00006717"/>
    </source>
</evidence>
<dbReference type="InterPro" id="IPR029033">
    <property type="entry name" value="His_PPase_superfam"/>
</dbReference>
<dbReference type="InterPro" id="IPR005952">
    <property type="entry name" value="Phosphogly_mut1"/>
</dbReference>
<keyword evidence="3" id="KW-0312">Gluconeogenesis</keyword>
<dbReference type="CDD" id="cd07067">
    <property type="entry name" value="HP_PGM_like"/>
    <property type="match status" value="1"/>
</dbReference>
<organism evidence="8 9">
    <name type="scientific">Sediminispirochaeta smaragdinae (strain DSM 11293 / JCM 15392 / SEBR 4228)</name>
    <name type="common">Spirochaeta smaragdinae</name>
    <dbReference type="NCBI Taxonomy" id="573413"/>
    <lineage>
        <taxon>Bacteria</taxon>
        <taxon>Pseudomonadati</taxon>
        <taxon>Spirochaetota</taxon>
        <taxon>Spirochaetia</taxon>
        <taxon>Spirochaetales</taxon>
        <taxon>Spirochaetaceae</taxon>
        <taxon>Sediminispirochaeta</taxon>
    </lineage>
</organism>
<dbReference type="Proteomes" id="UP000002318">
    <property type="component" value="Chromosome"/>
</dbReference>
<evidence type="ECO:0000256" key="3">
    <source>
        <dbReference type="ARBA" id="ARBA00022432"/>
    </source>
</evidence>
<evidence type="ECO:0000313" key="8">
    <source>
        <dbReference type="EMBL" id="ADK80224.1"/>
    </source>
</evidence>
<feature type="binding site" evidence="7">
    <location>
        <begin position="7"/>
        <end position="14"/>
    </location>
    <ligand>
        <name>substrate</name>
    </ligand>
</feature>
<dbReference type="EC" id="5.4.2.11" evidence="2"/>
<accession>E1R0X5</accession>
<reference evidence="8 9" key="1">
    <citation type="journal article" date="2010" name="Stand. Genomic Sci.">
        <title>Complete genome sequence of Spirochaeta smaragdinae type strain (SEBR 4228).</title>
        <authorList>
            <person name="Mavromatis K."/>
            <person name="Yasawong M."/>
            <person name="Chertkov O."/>
            <person name="Lapidus A."/>
            <person name="Lucas S."/>
            <person name="Nolan M."/>
            <person name="Del Rio T.G."/>
            <person name="Tice H."/>
            <person name="Cheng J.F."/>
            <person name="Pitluck S."/>
            <person name="Liolios K."/>
            <person name="Ivanova N."/>
            <person name="Tapia R."/>
            <person name="Han C."/>
            <person name="Bruce D."/>
            <person name="Goodwin L."/>
            <person name="Pati A."/>
            <person name="Chen A."/>
            <person name="Palaniappan K."/>
            <person name="Land M."/>
            <person name="Hauser L."/>
            <person name="Chang Y.J."/>
            <person name="Jeffries C.D."/>
            <person name="Detter J.C."/>
            <person name="Rohde M."/>
            <person name="Brambilla E."/>
            <person name="Spring S."/>
            <person name="Goker M."/>
            <person name="Sikorski J."/>
            <person name="Woyke T."/>
            <person name="Bristow J."/>
            <person name="Eisen J.A."/>
            <person name="Markowitz V."/>
            <person name="Hugenholtz P."/>
            <person name="Klenk H.P."/>
            <person name="Kyrpides N.C."/>
        </authorList>
    </citation>
    <scope>NUCLEOTIDE SEQUENCE [LARGE SCALE GENOMIC DNA]</scope>
    <source>
        <strain evidence="9">DSM 11293 / JCM 15392 / SEBR 4228</strain>
    </source>
</reference>
<dbReference type="AlphaFoldDB" id="E1R0X5"/>
<dbReference type="RefSeq" id="WP_013253688.1">
    <property type="nucleotide sequence ID" value="NC_014364.1"/>
</dbReference>
<evidence type="ECO:0000256" key="4">
    <source>
        <dbReference type="ARBA" id="ARBA00023152"/>
    </source>
</evidence>
<name>E1R0X5_SEDSS</name>
<dbReference type="KEGG" id="ssm:Spirs_1093"/>
<evidence type="ECO:0000256" key="6">
    <source>
        <dbReference type="PIRSR" id="PIRSR613078-1"/>
    </source>
</evidence>
<sequence>MVLYLIRHAESVANKERILASRLPYHLTAEGKHDADLIASELKRETSLDRIISSPLVRAVETAESFGKAFSLPIETDDRLSEHDLGIFSGKGYDEVKTIESYESDPLKRWDWCPEGGESYAMIAARVKDFLHSLEELPANQKVLIVTHAIALRLIHAVLKHTLPHYPTTFPNNGEIWKVDFTKTGAVHEIKSLLLGNSRDFMHRP</sequence>
<dbReference type="OrthoDB" id="9781415at2"/>
<evidence type="ECO:0000256" key="5">
    <source>
        <dbReference type="ARBA" id="ARBA00023235"/>
    </source>
</evidence>
<proteinExistence type="inferred from homology"/>
<dbReference type="SMART" id="SM00855">
    <property type="entry name" value="PGAM"/>
    <property type="match status" value="1"/>
</dbReference>
<dbReference type="SUPFAM" id="SSF53254">
    <property type="entry name" value="Phosphoglycerate mutase-like"/>
    <property type="match status" value="1"/>
</dbReference>
<comment type="similarity">
    <text evidence="1">Belongs to the phosphoglycerate mutase family. BPG-dependent PGAM subfamily.</text>
</comment>
<feature type="active site" description="Tele-phosphohistidine intermediate" evidence="6">
    <location>
        <position position="8"/>
    </location>
</feature>
<dbReference type="Pfam" id="PF00300">
    <property type="entry name" value="His_Phos_1"/>
    <property type="match status" value="1"/>
</dbReference>
<dbReference type="GO" id="GO:0006094">
    <property type="term" value="P:gluconeogenesis"/>
    <property type="evidence" value="ECO:0007669"/>
    <property type="project" value="UniProtKB-KW"/>
</dbReference>
<dbReference type="PANTHER" id="PTHR11931">
    <property type="entry name" value="PHOSPHOGLYCERATE MUTASE"/>
    <property type="match status" value="1"/>
</dbReference>
<dbReference type="STRING" id="573413.Spirs_1093"/>
<dbReference type="HOGENOM" id="CLU_033323_9_1_12"/>
<keyword evidence="9" id="KW-1185">Reference proteome</keyword>
<evidence type="ECO:0000256" key="7">
    <source>
        <dbReference type="PIRSR" id="PIRSR613078-2"/>
    </source>
</evidence>
<keyword evidence="5" id="KW-0413">Isomerase</keyword>
<dbReference type="InterPro" id="IPR013078">
    <property type="entry name" value="His_Pase_superF_clade-1"/>
</dbReference>
<dbReference type="EMBL" id="CP002116">
    <property type="protein sequence ID" value="ADK80224.1"/>
    <property type="molecule type" value="Genomic_DNA"/>
</dbReference>
<dbReference type="GO" id="GO:0006096">
    <property type="term" value="P:glycolytic process"/>
    <property type="evidence" value="ECO:0007669"/>
    <property type="project" value="UniProtKB-KW"/>
</dbReference>
<dbReference type="GO" id="GO:0004619">
    <property type="term" value="F:phosphoglycerate mutase activity"/>
    <property type="evidence" value="ECO:0007669"/>
    <property type="project" value="UniProtKB-EC"/>
</dbReference>
<dbReference type="eggNOG" id="COG0406">
    <property type="taxonomic scope" value="Bacteria"/>
</dbReference>
<feature type="active site" description="Proton donor/acceptor" evidence="6">
    <location>
        <position position="82"/>
    </location>
</feature>
<feature type="binding site" evidence="7">
    <location>
        <position position="58"/>
    </location>
    <ligand>
        <name>substrate</name>
    </ligand>
</feature>
<dbReference type="Gene3D" id="3.40.50.1240">
    <property type="entry name" value="Phosphoglycerate mutase-like"/>
    <property type="match status" value="1"/>
</dbReference>
<gene>
    <name evidence="8" type="ordered locus">Spirs_1093</name>
</gene>
<protein>
    <recommendedName>
        <fullName evidence="2">phosphoglycerate mutase (2,3-diphosphoglycerate-dependent)</fullName>
        <ecNumber evidence="2">5.4.2.11</ecNumber>
    </recommendedName>
</protein>
<evidence type="ECO:0000313" key="9">
    <source>
        <dbReference type="Proteomes" id="UP000002318"/>
    </source>
</evidence>
<evidence type="ECO:0000256" key="2">
    <source>
        <dbReference type="ARBA" id="ARBA00012028"/>
    </source>
</evidence>